<dbReference type="Proteomes" id="UP000220797">
    <property type="component" value="Unassembled WGS sequence"/>
</dbReference>
<feature type="coiled-coil region" evidence="1">
    <location>
        <begin position="612"/>
        <end position="664"/>
    </location>
</feature>
<comment type="caution">
    <text evidence="3">The sequence shown here is derived from an EMBL/GenBank/DDBJ whole genome shotgun (WGS) entry which is preliminary data.</text>
</comment>
<keyword evidence="1" id="KW-0175">Coiled coil</keyword>
<protein>
    <submittedName>
        <fullName evidence="3">Uncharacterized protein</fullName>
    </submittedName>
</protein>
<feature type="coiled-coil region" evidence="1">
    <location>
        <begin position="843"/>
        <end position="900"/>
    </location>
</feature>
<feature type="compositionally biased region" description="Basic and acidic residues" evidence="2">
    <location>
        <begin position="1118"/>
        <end position="1136"/>
    </location>
</feature>
<evidence type="ECO:0000256" key="1">
    <source>
        <dbReference type="SAM" id="Coils"/>
    </source>
</evidence>
<dbReference type="RefSeq" id="XP_028530937.1">
    <property type="nucleotide sequence ID" value="XM_028674601.1"/>
</dbReference>
<feature type="compositionally biased region" description="Basic and acidic residues" evidence="2">
    <location>
        <begin position="1948"/>
        <end position="1957"/>
    </location>
</feature>
<dbReference type="GeneID" id="39729100"/>
<dbReference type="OrthoDB" id="376267at2759"/>
<feature type="region of interest" description="Disordered" evidence="2">
    <location>
        <begin position="2417"/>
        <end position="2437"/>
    </location>
</feature>
<sequence>MNIIEAKNKKVSNKQKQYVESVSNLCFYSTQSLKYSETRKRNASLWDYNNDKINVKSSFLNHSGSIIKRKKEKFYKNSGTYELGRTHTNDDCDNKWKKNNFNKIYFEKDNMKIFKTYNIDNSIREKYKKNEFSYSDNILSKANFEQNYEKSICKVLNKYSKKFKTKSFDIKINSNIFEKYDNKDFKLKENVNNTKSIPGKQVLNFTRKTFNVYRPYIPLKEENMYVIKNKNYNINEINTKQKSAYYLNETKDISSYSNITKFKSENLSSKNKENNYILLPFKLPPNKKKENFIHQNKKLKNDVNYEIRMDKNKKENFLINKKKEIQNKKFTYLKKQFNIDQNSQLILSKSQCNIMKINNKIKEKGVDIKNLKYSLYLSKDNINDRKASNSKLIKSKNEKIIYFFNYNKDTLKYKIKKDLKEYTSNLNNEDQFNKSILNSTGKHTFSGINIELNKINEGIKEYANEDDNKKTKTKKTDLKKKNESILGCNSNKSLKGILYSDNEKVYTDNDVTNKFCDTIKKNNYKEKVDKFLEEHSKNNIYTYKGHNDEILKKNKNEYENIYKKKTNYENANKISQIKYVNNCLPHNNIHNETEKSGTNISKVKLEVDYSEKRKFNSHIENLRKEKLEIEKNKKEESKSCDLNKKNLKRKLKLQKKKSNTEELEVTKIDEKNESIGLSDLPEKHISLENFEKNKLKRDTLEKKLQKKRKLKIKNSETDVLRNSISKEKFEKDNAKIEKRVNKSEINPSNENFEKDKYKKKKKEKKSKKEEFERNEYESGESSVENKPRIEKLTKIKPEEKYFKNENKIIELKKSAKKIKISEIKKDEKEISETSESWGNKSGNIKLKEKLEKKKLVTKKLEKNKSKLEKLKKSLLELENLKKSLSKLKNLKKSLSELEKFKIRRYKEKTLETKKSKEKNRPKIDEIMRYNTEESQKDESGNNNSKEKLEEKKSKIEKLKIIKCETEISETGKSETSKSDNNNSKESLGREMLIIKNLENDMLKIEKLKMKIYNKENLKRIKSFRRKLNEKKFEENKLKMDKYLEETFEIEKLRKNILKLEKLEESILKLEKEDIESKFEKLKMKKCQKLGSKVDESVEEKLEKKLEEIKLKLRKLKMKEHEDEAEINEKKSSQKNELRKKKSEKLEVKKYITETSETERSITETGVTDKSETDILKNNKLKLRKLKKCKIILGKLKKKKYKGDISEINESEKKQLKDEKTKKNTPLMDKLEKNRLKLKKLENYRIKAKKSKKSKQESSKLKVKKYMEEQYEKEELENIFLEKKMKDNKPIINQLNPEKLEIQISEIKYSESEMSKTKEIEKVENNRSKLETFCLETEMPENYQSEKEIENIYKLKKKKIKLDKSKKKIHKSKLETIKSKKEELNFDRSRKNNSDIKLSIRKSKENLETDRSKKKMYIEYKLKDNEFELEKLGNDEMKEEKSEDEKLGENIYIESYEREMYKEEKSHRNKSIFDKLKIEKNGKKKSEESILKKNKTHIGNISETEKLKEKLKSTNKKIKERKSTPEKLKAIKIKKKKEKSKRKSIEKVIENENSKNNNAKNEQINILKDTFNNIGVHEYKCSNLSNLKEVSEKSSKEDTISKNLKTINYDEQNIHDSTKINNFQIKDYNENKREIKKKIIKIFKSSLEDFYFNKNTYSPGTLTLNNIHKENGGNFHRNLDNNESNHNFYNMNACKEDNYKKKKTYTNSISRSKISLGNDDFENIRKENIEVNNMGNMDYYKNRYIDVSRYINENDFKSKDRYKSENFKLGKLYDIYNSNKGNYLNYYNEINKYNSNKEYYYNENEGDYENIYKKDSLIGTENIKKQDIRYNNEIYLHKYENLTKSNEKIHLDILYKSQPSEIKLPNNLSLFIKKKIDVELKKNMYKKIYQIVNKNNYDNKEEIKRLLRLFFKYMKLNKFISKSDFLLKNDTEKVKKTIQKKRKKRKKIKENNENRQEDVNNNSNNTKKRKMKIINVDNATNNLPLTMLIIRNFEEKKNFDKNIKIRYKVELVSLKKPFKIKEIIEKEKYLFSRVEKIYDFSNLDKNKTNDNYNLINKYIPFPNMKNYLSEYQHKFTICKSKSGKKINFFNMNNIFKTNEKKKKYNVKFDGMKENIKRDNDNYSFETKSKLNMFTYASFKEKESKNFLIKRVSIKKKENETLNKNDILKYSHKKMLLLKSFSSQNKNKTANSNILSPKKKNYVFKSFAMNNINTSFNRNEYIINFNKYTEKIKECITTDKNSEKMNQTYKNSLGHVDSFLKVMDNIKNKKFILESHKSGMEKIDIQKSKNINLYETNISKYNSLKISLKDLKKIGVKKKEESKNTSHYNMKTQGLSSNENLYKVELSNNNYNEYIKIKENKKIQQDKTILENNDHTINNNEHNNIYKNEKKKGSDKYDKNENIYKFIDKKSNYVKNKNENDSKIFDKNGSHKKNKDENSYKKIDKKDSYNKYEDIYKNIDEISNYNKYENIYKNINNKNGYDKCENIYNNINNKRSYDIYENIYNNINNKKNYDKYENIYKNIDEGSDDKYDNIYKNIINKSNYKREKFKIIHNKNSHKVDKHNFDNYDNIKKEDTYISNQSIGNEKEKYTNKIEADKEKFSVEILNEKKKIDKNINLQFRHSKVIIKKNSYKNHHINEKFSYSQIRRSSEILKESIKKNKKENNYNISKTEKYIGKLNKNNAVSEVKNFENIMKIEGEKKKYYDFDKNRNKNKKFNFDFKIKGNTVETKENEININKNSLKLNMRKRKENETNDFSKIIKKKNFSKLNRTNNLSKIIKKNNFSKLNRTNNLSKIIKKNNISKLNRTNNLSKITKMNNISKLNRTNNFSKIIKKGNSSKTIKKSNFLKLNKTNVSIKNINKKEKLATIQNVERNISIYDDKDGTFKKNTSRKVKKLVKSSKKVSPNFNYPFSFESEIEIDENFIKNNKKEGLNSSYIDLKKLNFSKSSLENFIEKNLFEKSNSEIKFGYTKKKDFQIISNTDNSLSIKKKKKRKKKLFEKNINSKKTSRKDQSSNISYDKNKKQLYFSSKNLIKKKGSTTYQKKKKNSKFSIPKEKGQLKIFDLNKNLRHFGDSFIYKKKNFNKSLHDEKRNSFDESLKKFFHIKRKVKLSKNITINFSNDLANLETMESKNEESEVTSNKEEQMIFKEKNNKSDNALVIKINIITIFLLDLHIKKANMNSNYYMKVTIYFSNDIKTIKNNCVTETFQSYFTSYTNGVGLCSDAFKKINCGSSSKNLFKIVISCRKEKAILKKELIKLYSRTFEAPVDLRTYSLCRDKKYSYETNSVNDEHYENNGTIIFGTL</sequence>
<feature type="compositionally biased region" description="Basic and acidic residues" evidence="2">
    <location>
        <begin position="766"/>
        <end position="776"/>
    </location>
</feature>
<name>A0A1J1H0B5_PLAGA</name>
<dbReference type="VEuPathDB" id="PlasmoDB:PGAL8A_00057500"/>
<feature type="region of interest" description="Disordered" evidence="2">
    <location>
        <begin position="1206"/>
        <end position="1233"/>
    </location>
</feature>
<proteinExistence type="predicted"/>
<accession>A0A1J1H0B5</accession>
<keyword evidence="4" id="KW-1185">Reference proteome</keyword>
<feature type="compositionally biased region" description="Basic and acidic residues" evidence="2">
    <location>
        <begin position="1206"/>
        <end position="1221"/>
    </location>
</feature>
<feature type="region of interest" description="Disordered" evidence="2">
    <location>
        <begin position="738"/>
        <end position="790"/>
    </location>
</feature>
<organism evidence="3 4">
    <name type="scientific">Plasmodium gallinaceum</name>
    <dbReference type="NCBI Taxonomy" id="5849"/>
    <lineage>
        <taxon>Eukaryota</taxon>
        <taxon>Sar</taxon>
        <taxon>Alveolata</taxon>
        <taxon>Apicomplexa</taxon>
        <taxon>Aconoidasida</taxon>
        <taxon>Haemosporida</taxon>
        <taxon>Plasmodiidae</taxon>
        <taxon>Plasmodium</taxon>
        <taxon>Plasmodium (Haemamoeba)</taxon>
    </lineage>
</organism>
<feature type="compositionally biased region" description="Basic residues" evidence="2">
    <location>
        <begin position="1936"/>
        <end position="1947"/>
    </location>
</feature>
<gene>
    <name evidence="3" type="ORF">PGAL8A_00057500</name>
</gene>
<feature type="region of interest" description="Disordered" evidence="2">
    <location>
        <begin position="1117"/>
        <end position="1141"/>
    </location>
</feature>
<evidence type="ECO:0000256" key="2">
    <source>
        <dbReference type="SAM" id="MobiDB-lite"/>
    </source>
</evidence>
<reference evidence="3" key="1">
    <citation type="submission" date="2015-04" db="EMBL/GenBank/DDBJ databases">
        <authorList>
            <consortium name="Pathogen Informatics"/>
        </authorList>
    </citation>
    <scope>NUCLEOTIDE SEQUENCE [LARGE SCALE GENOMIC DNA]</scope>
    <source>
        <strain evidence="3">8A</strain>
    </source>
</reference>
<dbReference type="EMBL" id="CVMV01000143">
    <property type="protein sequence ID" value="CRG98140.1"/>
    <property type="molecule type" value="Genomic_DNA"/>
</dbReference>
<feature type="coiled-coil region" evidence="1">
    <location>
        <begin position="1500"/>
        <end position="1561"/>
    </location>
</feature>
<evidence type="ECO:0000313" key="3">
    <source>
        <dbReference type="EMBL" id="CRG98140.1"/>
    </source>
</evidence>
<feature type="region of interest" description="Disordered" evidence="2">
    <location>
        <begin position="1936"/>
        <end position="1968"/>
    </location>
</feature>
<evidence type="ECO:0000313" key="4">
    <source>
        <dbReference type="Proteomes" id="UP000220797"/>
    </source>
</evidence>
<feature type="region of interest" description="Disordered" evidence="2">
    <location>
        <begin position="908"/>
        <end position="951"/>
    </location>
</feature>